<dbReference type="EMBL" id="CAEZTT010000016">
    <property type="protein sequence ID" value="CAB4570695.1"/>
    <property type="molecule type" value="Genomic_DNA"/>
</dbReference>
<proteinExistence type="predicted"/>
<dbReference type="AlphaFoldDB" id="A0A6J6E630"/>
<name>A0A6J6E630_9ZZZZ</name>
<accession>A0A6J6E630</accession>
<evidence type="ECO:0000313" key="1">
    <source>
        <dbReference type="EMBL" id="CAB4570695.1"/>
    </source>
</evidence>
<protein>
    <submittedName>
        <fullName evidence="1">Unannotated protein</fullName>
    </submittedName>
</protein>
<gene>
    <name evidence="1" type="ORF">UFOPK1726_00256</name>
</gene>
<sequence length="174" mass="19109">MRRHIDSSQLTRLRQERANKWVSMRQTSDASTLTASRKSTAIKSEACTPMPTSGIQNTVFIDGRECVQTSLPNTANRTSDWHALHTAGGAACAVKDDLRDTTIIELDPCADDCKLDTPSNPLSQNVVRRNRINCEEYQYVPACRGECPSLSTECSVCYTPGVTVNINIVCCPPS</sequence>
<reference evidence="1" key="1">
    <citation type="submission" date="2020-05" db="EMBL/GenBank/DDBJ databases">
        <authorList>
            <person name="Chiriac C."/>
            <person name="Salcher M."/>
            <person name="Ghai R."/>
            <person name="Kavagutti S V."/>
        </authorList>
    </citation>
    <scope>NUCLEOTIDE SEQUENCE</scope>
</reference>
<organism evidence="1">
    <name type="scientific">freshwater metagenome</name>
    <dbReference type="NCBI Taxonomy" id="449393"/>
    <lineage>
        <taxon>unclassified sequences</taxon>
        <taxon>metagenomes</taxon>
        <taxon>ecological metagenomes</taxon>
    </lineage>
</organism>